<protein>
    <submittedName>
        <fullName evidence="4 5">Tripartite motif-containing protein 2-like</fullName>
    </submittedName>
</protein>
<keyword evidence="1" id="KW-0677">Repeat</keyword>
<dbReference type="RefSeq" id="XP_022312313.1">
    <property type="nucleotide sequence ID" value="XM_022456605.1"/>
</dbReference>
<dbReference type="InterPro" id="IPR011042">
    <property type="entry name" value="6-blade_b-propeller_TolB-like"/>
</dbReference>
<dbReference type="PANTHER" id="PTHR24104:SF25">
    <property type="entry name" value="PROTEIN LIN-41"/>
    <property type="match status" value="1"/>
</dbReference>
<dbReference type="GeneID" id="111117468"/>
<accession>A0A8B8CCC6</accession>
<feature type="repeat" description="NHL" evidence="2">
    <location>
        <begin position="192"/>
        <end position="219"/>
    </location>
</feature>
<dbReference type="OrthoDB" id="6064205at2759"/>
<dbReference type="GO" id="GO:0000209">
    <property type="term" value="P:protein polyubiquitination"/>
    <property type="evidence" value="ECO:0007669"/>
    <property type="project" value="TreeGrafter"/>
</dbReference>
<dbReference type="AlphaFoldDB" id="A0A8B8CCC6"/>
<dbReference type="PANTHER" id="PTHR24104">
    <property type="entry name" value="E3 UBIQUITIN-PROTEIN LIGASE NHLRC1-RELATED"/>
    <property type="match status" value="1"/>
</dbReference>
<dbReference type="Proteomes" id="UP000694844">
    <property type="component" value="Chromosome 10"/>
</dbReference>
<dbReference type="RefSeq" id="XP_022312312.1">
    <property type="nucleotide sequence ID" value="XM_022456604.1"/>
</dbReference>
<dbReference type="GO" id="GO:0043161">
    <property type="term" value="P:proteasome-mediated ubiquitin-dependent protein catabolic process"/>
    <property type="evidence" value="ECO:0007669"/>
    <property type="project" value="TreeGrafter"/>
</dbReference>
<sequence>MYCIGVDGVSCVGEAEAWIYGANKPITRIDIHGAVKDTITTTCQDWPNGISVTRGRELMYINSDSRTVSIVRDGKSETLITTPRGWKPWRLCCTRSGDILVHVYTGIGPQSQRKHKIIRYQGQNMKEEITKDGQGNPIFKDGKCSLYMSENNNGDVCVSDVNAGTVVVVDKTGGVRFRYDGTPARREKSFDPRGIVTDALSQIIVADFNNNCLHILDQNGQFLRCVDDCGLEYPLELSVDSEGRLWVGSWISGEIKVIEYLQNK</sequence>
<proteinExistence type="predicted"/>
<evidence type="ECO:0000313" key="5">
    <source>
        <dbReference type="RefSeq" id="XP_022312312.1"/>
    </source>
</evidence>
<evidence type="ECO:0000256" key="1">
    <source>
        <dbReference type="ARBA" id="ARBA00022737"/>
    </source>
</evidence>
<evidence type="ECO:0000256" key="2">
    <source>
        <dbReference type="PROSITE-ProRule" id="PRU00504"/>
    </source>
</evidence>
<reference evidence="4 5" key="1">
    <citation type="submission" date="2025-04" db="UniProtKB">
        <authorList>
            <consortium name="RefSeq"/>
        </authorList>
    </citation>
    <scope>IDENTIFICATION</scope>
    <source>
        <tissue evidence="4 5">Whole sample</tissue>
    </source>
</reference>
<dbReference type="GO" id="GO:0061630">
    <property type="term" value="F:ubiquitin protein ligase activity"/>
    <property type="evidence" value="ECO:0007669"/>
    <property type="project" value="TreeGrafter"/>
</dbReference>
<dbReference type="InterPro" id="IPR001258">
    <property type="entry name" value="NHL_repeat"/>
</dbReference>
<evidence type="ECO:0000313" key="4">
    <source>
        <dbReference type="RefSeq" id="XP_022312311.1"/>
    </source>
</evidence>
<gene>
    <name evidence="4 5 6" type="primary">LOC111117468</name>
</gene>
<dbReference type="PROSITE" id="PS51125">
    <property type="entry name" value="NHL"/>
    <property type="match status" value="1"/>
</dbReference>
<dbReference type="GO" id="GO:0008270">
    <property type="term" value="F:zinc ion binding"/>
    <property type="evidence" value="ECO:0007669"/>
    <property type="project" value="UniProtKB-KW"/>
</dbReference>
<dbReference type="Gene3D" id="2.120.10.30">
    <property type="entry name" value="TolB, C-terminal domain"/>
    <property type="match status" value="1"/>
</dbReference>
<dbReference type="InterPro" id="IPR050952">
    <property type="entry name" value="TRIM-NHL_E3_ligases"/>
</dbReference>
<evidence type="ECO:0000313" key="6">
    <source>
        <dbReference type="RefSeq" id="XP_022312313.1"/>
    </source>
</evidence>
<dbReference type="SUPFAM" id="SSF101898">
    <property type="entry name" value="NHL repeat"/>
    <property type="match status" value="1"/>
</dbReference>
<dbReference type="KEGG" id="cvn:111117468"/>
<organism evidence="3 4">
    <name type="scientific">Crassostrea virginica</name>
    <name type="common">Eastern oyster</name>
    <dbReference type="NCBI Taxonomy" id="6565"/>
    <lineage>
        <taxon>Eukaryota</taxon>
        <taxon>Metazoa</taxon>
        <taxon>Spiralia</taxon>
        <taxon>Lophotrochozoa</taxon>
        <taxon>Mollusca</taxon>
        <taxon>Bivalvia</taxon>
        <taxon>Autobranchia</taxon>
        <taxon>Pteriomorphia</taxon>
        <taxon>Ostreida</taxon>
        <taxon>Ostreoidea</taxon>
        <taxon>Ostreidae</taxon>
        <taxon>Crassostrea</taxon>
    </lineage>
</organism>
<dbReference type="RefSeq" id="XP_022312311.1">
    <property type="nucleotide sequence ID" value="XM_022456603.1"/>
</dbReference>
<name>A0A8B8CCC6_CRAVI</name>
<evidence type="ECO:0000313" key="3">
    <source>
        <dbReference type="Proteomes" id="UP000694844"/>
    </source>
</evidence>
<keyword evidence="3" id="KW-1185">Reference proteome</keyword>